<protein>
    <recommendedName>
        <fullName evidence="3">C-type lectin domain-containing protein</fullName>
    </recommendedName>
</protein>
<dbReference type="InterPro" id="IPR050111">
    <property type="entry name" value="C-type_lectin/snaclec_domain"/>
</dbReference>
<keyword evidence="2" id="KW-0732">Signal</keyword>
<dbReference type="SMART" id="SM00034">
    <property type="entry name" value="CLECT"/>
    <property type="match status" value="1"/>
</dbReference>
<dbReference type="CDD" id="cd00037">
    <property type="entry name" value="CLECT"/>
    <property type="match status" value="1"/>
</dbReference>
<sequence>MLLLILTTLVTVIGAGQMKIRDHSSDSDNDIEIHIIKWEVWPIDHSEPSTTTKPPSTRTTDPDHTEQLTTTKPPSTRTTDPDHTEPLKTRTPPTIRTTDPDHTKAFTTTKPPSTRIKDLSRRNYKLEKSKTITPEAITGRTTSTINGWITSHNHNERRKHIHILERKKRRATTPETTTERTTEGARTIATRKATTSKTTTSKAINEKTTSTTDGWISHLWNSYKVYRNAKNFDDAENRCRENGAHLVSIHSEQENQFVHNLTTTGHDVNSWEDFVYIGLRRNLQTGKWYWTDGSKVEYVKWAKNLPDQHAYEHCTQHLFNDKERIRYFEKCNKKAQTLSLQGEISAICPKHVWV</sequence>
<evidence type="ECO:0000256" key="2">
    <source>
        <dbReference type="SAM" id="SignalP"/>
    </source>
</evidence>
<dbReference type="SUPFAM" id="SSF56436">
    <property type="entry name" value="C-type lectin-like"/>
    <property type="match status" value="1"/>
</dbReference>
<feature type="compositionally biased region" description="Low complexity" evidence="1">
    <location>
        <begin position="69"/>
        <end position="78"/>
    </location>
</feature>
<dbReference type="AlphaFoldDB" id="A0A0D6LQR9"/>
<reference evidence="4 5" key="1">
    <citation type="submission" date="2013-05" db="EMBL/GenBank/DDBJ databases">
        <title>Draft genome of the parasitic nematode Anyclostoma ceylanicum.</title>
        <authorList>
            <person name="Mitreva M."/>
        </authorList>
    </citation>
    <scope>NUCLEOTIDE SEQUENCE [LARGE SCALE GENOMIC DNA]</scope>
</reference>
<dbReference type="InterPro" id="IPR016187">
    <property type="entry name" value="CTDL_fold"/>
</dbReference>
<feature type="domain" description="C-type lectin" evidence="3">
    <location>
        <begin position="218"/>
        <end position="314"/>
    </location>
</feature>
<dbReference type="Gene3D" id="3.10.100.10">
    <property type="entry name" value="Mannose-Binding Protein A, subunit A"/>
    <property type="match status" value="1"/>
</dbReference>
<dbReference type="Proteomes" id="UP000054495">
    <property type="component" value="Unassembled WGS sequence"/>
</dbReference>
<feature type="compositionally biased region" description="Basic and acidic residues" evidence="1">
    <location>
        <begin position="79"/>
        <end position="88"/>
    </location>
</feature>
<keyword evidence="5" id="KW-1185">Reference proteome</keyword>
<dbReference type="EMBL" id="KE124952">
    <property type="protein sequence ID" value="EPB74239.1"/>
    <property type="molecule type" value="Genomic_DNA"/>
</dbReference>
<evidence type="ECO:0000259" key="3">
    <source>
        <dbReference type="PROSITE" id="PS50041"/>
    </source>
</evidence>
<gene>
    <name evidence="4" type="ORF">ANCCEY_06668</name>
</gene>
<dbReference type="PANTHER" id="PTHR22803">
    <property type="entry name" value="MANNOSE, PHOSPHOLIPASE, LECTIN RECEPTOR RELATED"/>
    <property type="match status" value="1"/>
</dbReference>
<feature type="compositionally biased region" description="Low complexity" evidence="1">
    <location>
        <begin position="48"/>
        <end position="59"/>
    </location>
</feature>
<evidence type="ECO:0000256" key="1">
    <source>
        <dbReference type="SAM" id="MobiDB-lite"/>
    </source>
</evidence>
<feature type="signal peptide" evidence="2">
    <location>
        <begin position="1"/>
        <end position="15"/>
    </location>
</feature>
<dbReference type="InterPro" id="IPR016186">
    <property type="entry name" value="C-type_lectin-like/link_sf"/>
</dbReference>
<dbReference type="PROSITE" id="PS50041">
    <property type="entry name" value="C_TYPE_LECTIN_2"/>
    <property type="match status" value="1"/>
</dbReference>
<dbReference type="InterPro" id="IPR001304">
    <property type="entry name" value="C-type_lectin-like"/>
</dbReference>
<feature type="chain" id="PRO_5013153211" description="C-type lectin domain-containing protein" evidence="2">
    <location>
        <begin position="16"/>
        <end position="354"/>
    </location>
</feature>
<accession>A0A0D6LQR9</accession>
<dbReference type="Pfam" id="PF00059">
    <property type="entry name" value="Lectin_C"/>
    <property type="match status" value="1"/>
</dbReference>
<organism evidence="4 5">
    <name type="scientific">Ancylostoma ceylanicum</name>
    <dbReference type="NCBI Taxonomy" id="53326"/>
    <lineage>
        <taxon>Eukaryota</taxon>
        <taxon>Metazoa</taxon>
        <taxon>Ecdysozoa</taxon>
        <taxon>Nematoda</taxon>
        <taxon>Chromadorea</taxon>
        <taxon>Rhabditida</taxon>
        <taxon>Rhabditina</taxon>
        <taxon>Rhabditomorpha</taxon>
        <taxon>Strongyloidea</taxon>
        <taxon>Ancylostomatidae</taxon>
        <taxon>Ancylostomatinae</taxon>
        <taxon>Ancylostoma</taxon>
    </lineage>
</organism>
<name>A0A0D6LQR9_9BILA</name>
<evidence type="ECO:0000313" key="4">
    <source>
        <dbReference type="EMBL" id="EPB74239.1"/>
    </source>
</evidence>
<evidence type="ECO:0000313" key="5">
    <source>
        <dbReference type="Proteomes" id="UP000054495"/>
    </source>
</evidence>
<feature type="region of interest" description="Disordered" evidence="1">
    <location>
        <begin position="45"/>
        <end position="115"/>
    </location>
</feature>
<proteinExistence type="predicted"/>